<keyword evidence="3" id="KW-1185">Reference proteome</keyword>
<dbReference type="InterPro" id="IPR002782">
    <property type="entry name" value="Mut7-C_RNAse_dom"/>
</dbReference>
<evidence type="ECO:0000313" key="2">
    <source>
        <dbReference type="EMBL" id="UYP48181.1"/>
    </source>
</evidence>
<dbReference type="EMBL" id="CP104013">
    <property type="protein sequence ID" value="UYP48181.1"/>
    <property type="molecule type" value="Genomic_DNA"/>
</dbReference>
<dbReference type="Pfam" id="PF01927">
    <property type="entry name" value="Mut7-C"/>
    <property type="match status" value="1"/>
</dbReference>
<dbReference type="Proteomes" id="UP001208689">
    <property type="component" value="Chromosome"/>
</dbReference>
<accession>A0ABY6I034</accession>
<dbReference type="PANTHER" id="PTHR39081">
    <property type="entry name" value="MUT7-C DOMAIN-CONTAINING PROTEIN"/>
    <property type="match status" value="1"/>
</dbReference>
<evidence type="ECO:0000313" key="3">
    <source>
        <dbReference type="Proteomes" id="UP001208689"/>
    </source>
</evidence>
<organism evidence="2 3">
    <name type="scientific">Candidatus Lokiarchaeum ossiferum</name>
    <dbReference type="NCBI Taxonomy" id="2951803"/>
    <lineage>
        <taxon>Archaea</taxon>
        <taxon>Promethearchaeati</taxon>
        <taxon>Promethearchaeota</taxon>
        <taxon>Promethearchaeia</taxon>
        <taxon>Promethearchaeales</taxon>
        <taxon>Promethearchaeaceae</taxon>
        <taxon>Candidatus Lokiarchaeum</taxon>
    </lineage>
</organism>
<protein>
    <recommendedName>
        <fullName evidence="1">Mut7-C RNAse domain-containing protein</fullName>
    </recommendedName>
</protein>
<reference evidence="2" key="1">
    <citation type="submission" date="2022-09" db="EMBL/GenBank/DDBJ databases">
        <title>Actin cytoskeleton and complex cell architecture in an #Asgard archaeon.</title>
        <authorList>
            <person name="Ponce Toledo R.I."/>
            <person name="Schleper C."/>
            <person name="Rodrigues Oliveira T."/>
            <person name="Wollweber F."/>
            <person name="Xu J."/>
            <person name="Rittmann S."/>
            <person name="Klingl A."/>
            <person name="Pilhofer M."/>
        </authorList>
    </citation>
    <scope>NUCLEOTIDE SEQUENCE</scope>
    <source>
        <strain evidence="2">B-35</strain>
    </source>
</reference>
<feature type="domain" description="Mut7-C RNAse" evidence="1">
    <location>
        <begin position="9"/>
        <end position="169"/>
    </location>
</feature>
<name>A0ABY6I034_9ARCH</name>
<dbReference type="PANTHER" id="PTHR39081:SF1">
    <property type="entry name" value="MUT7-C RNASE DOMAIN-CONTAINING PROTEIN"/>
    <property type="match status" value="1"/>
</dbReference>
<gene>
    <name evidence="2" type="ORF">NEF87_004466</name>
</gene>
<proteinExistence type="predicted"/>
<evidence type="ECO:0000259" key="1">
    <source>
        <dbReference type="Pfam" id="PF01927"/>
    </source>
</evidence>
<sequence length="182" mass="21662">MTEKSSVLLYVDAMFGKLGRFLRILGFDTEIADPKLKDPEILEHILKVNRILITRDHLFYEITQKRLKKENLPEEMVLFLNEEELHQQLHKIFQHIGFKPEKLLWNDLHDLKFQPRCSLCNSELDVVEKKQILEKLSMGTATTFNHFWQCSNLNCNQIYWRGRHWQDIEIILKKVISADDLS</sequence>